<proteinExistence type="predicted"/>
<accession>A0A5E4A3F8</accession>
<dbReference type="EMBL" id="CABDUW010000010">
    <property type="protein sequence ID" value="VTJ51803.1"/>
    <property type="molecule type" value="Genomic_DNA"/>
</dbReference>
<gene>
    <name evidence="2" type="ORF">MONAX_5E040769</name>
</gene>
<dbReference type="Proteomes" id="UP000335636">
    <property type="component" value="Unassembled WGS sequence"/>
</dbReference>
<keyword evidence="3" id="KW-1185">Reference proteome</keyword>
<evidence type="ECO:0000313" key="3">
    <source>
        <dbReference type="Proteomes" id="UP000335636"/>
    </source>
</evidence>
<evidence type="ECO:0000313" key="2">
    <source>
        <dbReference type="EMBL" id="VTJ51803.1"/>
    </source>
</evidence>
<dbReference type="AlphaFoldDB" id="A0A5E4A3F8"/>
<evidence type="ECO:0000256" key="1">
    <source>
        <dbReference type="SAM" id="MobiDB-lite"/>
    </source>
</evidence>
<protein>
    <submittedName>
        <fullName evidence="2">Uncharacterized protein</fullName>
    </submittedName>
</protein>
<comment type="caution">
    <text evidence="2">The sequence shown here is derived from an EMBL/GenBank/DDBJ whole genome shotgun (WGS) entry which is preliminary data.</text>
</comment>
<organism evidence="2 3">
    <name type="scientific">Marmota monax</name>
    <name type="common">Woodchuck</name>
    <dbReference type="NCBI Taxonomy" id="9995"/>
    <lineage>
        <taxon>Eukaryota</taxon>
        <taxon>Metazoa</taxon>
        <taxon>Chordata</taxon>
        <taxon>Craniata</taxon>
        <taxon>Vertebrata</taxon>
        <taxon>Euteleostomi</taxon>
        <taxon>Mammalia</taxon>
        <taxon>Eutheria</taxon>
        <taxon>Euarchontoglires</taxon>
        <taxon>Glires</taxon>
        <taxon>Rodentia</taxon>
        <taxon>Sciuromorpha</taxon>
        <taxon>Sciuridae</taxon>
        <taxon>Xerinae</taxon>
        <taxon>Marmotini</taxon>
        <taxon>Marmota</taxon>
    </lineage>
</organism>
<feature type="region of interest" description="Disordered" evidence="1">
    <location>
        <begin position="24"/>
        <end position="56"/>
    </location>
</feature>
<reference evidence="2" key="1">
    <citation type="submission" date="2019-04" db="EMBL/GenBank/DDBJ databases">
        <authorList>
            <person name="Alioto T."/>
            <person name="Alioto T."/>
        </authorList>
    </citation>
    <scope>NUCLEOTIDE SEQUENCE [LARGE SCALE GENOMIC DNA]</scope>
</reference>
<sequence>MSVSLVVQKNVLQETWGMVLSPTKNSEQGAQACHQPPARIPKEDHEPSMVWTDSIM</sequence>
<name>A0A5E4A3F8_MARMO</name>
<feature type="non-terminal residue" evidence="2">
    <location>
        <position position="56"/>
    </location>
</feature>